<feature type="region of interest" description="Disordered" evidence="1">
    <location>
        <begin position="1"/>
        <end position="56"/>
    </location>
</feature>
<gene>
    <name evidence="2" type="ORF">RWE15_13345</name>
</gene>
<dbReference type="RefSeq" id="WP_390356094.1">
    <property type="nucleotide sequence ID" value="NZ_JBHUIZ010000012.1"/>
</dbReference>
<dbReference type="InterPro" id="IPR025435">
    <property type="entry name" value="YfhD-like"/>
</dbReference>
<proteinExistence type="predicted"/>
<organism evidence="2 3">
    <name type="scientific">Tigheibacillus halophilus</name>
    <dbReference type="NCBI Taxonomy" id="361280"/>
    <lineage>
        <taxon>Bacteria</taxon>
        <taxon>Bacillati</taxon>
        <taxon>Bacillota</taxon>
        <taxon>Bacilli</taxon>
        <taxon>Bacillales</taxon>
        <taxon>Bacillaceae</taxon>
        <taxon>Tigheibacillus</taxon>
    </lineage>
</organism>
<dbReference type="EMBL" id="JAWDIP010000003">
    <property type="protein sequence ID" value="MDY0395224.1"/>
    <property type="molecule type" value="Genomic_DNA"/>
</dbReference>
<dbReference type="Pfam" id="PF14151">
    <property type="entry name" value="YfhD"/>
    <property type="match status" value="1"/>
</dbReference>
<dbReference type="Proteomes" id="UP001281447">
    <property type="component" value="Unassembled WGS sequence"/>
</dbReference>
<accession>A0ABU5C7N5</accession>
<feature type="compositionally biased region" description="Acidic residues" evidence="1">
    <location>
        <begin position="27"/>
        <end position="37"/>
    </location>
</feature>
<evidence type="ECO:0000313" key="2">
    <source>
        <dbReference type="EMBL" id="MDY0395224.1"/>
    </source>
</evidence>
<sequence length="56" mass="6325">MGRDEHRKPKGKKQLSQTPKNLISDGMDVEFSEALADENDKQAQQRAAQADQRAEK</sequence>
<name>A0ABU5C7N5_9BACI</name>
<keyword evidence="3" id="KW-1185">Reference proteome</keyword>
<protein>
    <submittedName>
        <fullName evidence="2">YfhD family protein</fullName>
    </submittedName>
</protein>
<evidence type="ECO:0000313" key="3">
    <source>
        <dbReference type="Proteomes" id="UP001281447"/>
    </source>
</evidence>
<comment type="caution">
    <text evidence="2">The sequence shown here is derived from an EMBL/GenBank/DDBJ whole genome shotgun (WGS) entry which is preliminary data.</text>
</comment>
<reference evidence="2 3" key="1">
    <citation type="submission" date="2023-10" db="EMBL/GenBank/DDBJ databases">
        <title>Virgibacillus halophilus 5B73C genome.</title>
        <authorList>
            <person name="Miliotis G."/>
            <person name="Sengupta P."/>
            <person name="Hameed A."/>
            <person name="Chuvochina M."/>
            <person name="Mcdonagh F."/>
            <person name="Simpson A.C."/>
            <person name="Singh N.K."/>
            <person name="Rekha P.D."/>
            <person name="Raman K."/>
            <person name="Hugenholtz P."/>
            <person name="Venkateswaran K."/>
        </authorList>
    </citation>
    <scope>NUCLEOTIDE SEQUENCE [LARGE SCALE GENOMIC DNA]</scope>
    <source>
        <strain evidence="2 3">5B73C</strain>
    </source>
</reference>
<feature type="compositionally biased region" description="Low complexity" evidence="1">
    <location>
        <begin position="44"/>
        <end position="56"/>
    </location>
</feature>
<evidence type="ECO:0000256" key="1">
    <source>
        <dbReference type="SAM" id="MobiDB-lite"/>
    </source>
</evidence>